<dbReference type="InterPro" id="IPR036278">
    <property type="entry name" value="Sialidase_sf"/>
</dbReference>
<dbReference type="PANTHER" id="PTHR47199:SF2">
    <property type="entry name" value="PHOTOSYSTEM II STABILITY_ASSEMBLY FACTOR HCF136, CHLOROPLASTIC"/>
    <property type="match status" value="1"/>
</dbReference>
<dbReference type="Proteomes" id="UP000624279">
    <property type="component" value="Unassembled WGS sequence"/>
</dbReference>
<dbReference type="EMBL" id="JACOGA010000023">
    <property type="protein sequence ID" value="MBC3875791.1"/>
    <property type="molecule type" value="Genomic_DNA"/>
</dbReference>
<evidence type="ECO:0000256" key="4">
    <source>
        <dbReference type="SAM" id="Phobius"/>
    </source>
</evidence>
<gene>
    <name evidence="7" type="ORF">H8K55_19540</name>
</gene>
<dbReference type="Pfam" id="PF15902">
    <property type="entry name" value="Sortilin-Vps10"/>
    <property type="match status" value="1"/>
</dbReference>
<feature type="transmembrane region" description="Helical" evidence="4">
    <location>
        <begin position="715"/>
        <end position="732"/>
    </location>
</feature>
<keyword evidence="8" id="KW-1185">Reference proteome</keyword>
<evidence type="ECO:0008006" key="9">
    <source>
        <dbReference type="Google" id="ProtNLM"/>
    </source>
</evidence>
<dbReference type="Gene3D" id="2.130.10.10">
    <property type="entry name" value="YVTN repeat-like/Quinoprotein amine dehydrogenase"/>
    <property type="match status" value="2"/>
</dbReference>
<keyword evidence="4" id="KW-0472">Membrane</keyword>
<dbReference type="InterPro" id="IPR015943">
    <property type="entry name" value="WD40/YVTN_repeat-like_dom_sf"/>
</dbReference>
<organism evidence="7 8">
    <name type="scientific">Undibacterium flavidum</name>
    <dbReference type="NCBI Taxonomy" id="2762297"/>
    <lineage>
        <taxon>Bacteria</taxon>
        <taxon>Pseudomonadati</taxon>
        <taxon>Pseudomonadota</taxon>
        <taxon>Betaproteobacteria</taxon>
        <taxon>Burkholderiales</taxon>
        <taxon>Oxalobacteraceae</taxon>
        <taxon>Undibacterium</taxon>
    </lineage>
</organism>
<reference evidence="7 8" key="1">
    <citation type="submission" date="2020-08" db="EMBL/GenBank/DDBJ databases">
        <title>Novel species isolated from subtropical streams in China.</title>
        <authorList>
            <person name="Lu H."/>
        </authorList>
    </citation>
    <scope>NUCLEOTIDE SEQUENCE [LARGE SCALE GENOMIC DNA]</scope>
    <source>
        <strain evidence="7 8">LX15W</strain>
    </source>
</reference>
<keyword evidence="1" id="KW-0602">Photosynthesis</keyword>
<comment type="caution">
    <text evidence="7">The sequence shown here is derived from an EMBL/GenBank/DDBJ whole genome shotgun (WGS) entry which is preliminary data.</text>
</comment>
<accession>A0ABR6YGU9</accession>
<sequence>MFLFRLLRFLILILLTLLGVFFAYRYQQTLPVCGDQFAAAPERFSQLWWTCPRELNRHARVIGNIGNKDFVDVKFSVDNSRGWALSYDGRVFGTTDGGSQWAKLGQAEIGGRFTQLKFDEDGLHGWILGGSSAWTFGPGSTDLLTTNDGGKTWTPYKGSDAISGLKDNSSGMVWAKDGNRAWLLGAQNTILHSKDGGKQWKHQFIGSKDDVLLDIAFDKDGKTGWAVGELRSILKTTDGGEHWQRISNFPKKSDDASANEYRRSYFSTVSVSGDGQQIWINGDDGEIIGSSDAGLHWHLQPTPFNRLKIIQISDDGLHWWAINNEGNESAILIETHDAGKTWLEKKTPANFVIRRVAIAKDNQHIWMVGSEGGIIASNNAGLNWSTQASHFSANIFDVNIHTDTGQSWFVSNKGLWRSLDNGNTWIQAIRDEVNTNGGGQLPLISFDVSGQTGLISGSWREYPEQLLRTYDGGNTWQRFSPQSPPKTEQEELFFSPFQANGFLMTKDSQQIVIHDDKRIFSSLDYGKTWKETQRTSTDENLSQDHSAQGFCSVGYEYEIGGDTVDLRKQYDWQSSHFCQLYEKGERMDRQQHPEFASPHKEFQFSNVEVLSEDEKKWTKYAWGKFYPIMWLNLSGDAQRGIAVSRTPGTIIASEDGSEHWREYPLPTTSRLNTVRYSSNEKQAWAVGEHNAMFMSEDNGKTWQAKGQYQRLPPPWFYALCSGLGLICLLLVIDKIRKHVGVKHNLTA</sequence>
<dbReference type="SUPFAM" id="SSF50939">
    <property type="entry name" value="Sialidases"/>
    <property type="match status" value="1"/>
</dbReference>
<evidence type="ECO:0000313" key="8">
    <source>
        <dbReference type="Proteomes" id="UP000624279"/>
    </source>
</evidence>
<evidence type="ECO:0000256" key="3">
    <source>
        <dbReference type="ARBA" id="ARBA00023276"/>
    </source>
</evidence>
<dbReference type="InterPro" id="IPR031778">
    <property type="entry name" value="Sortilin_N"/>
</dbReference>
<evidence type="ECO:0000313" key="7">
    <source>
        <dbReference type="EMBL" id="MBC3875791.1"/>
    </source>
</evidence>
<evidence type="ECO:0000256" key="2">
    <source>
        <dbReference type="ARBA" id="ARBA00022737"/>
    </source>
</evidence>
<evidence type="ECO:0000259" key="5">
    <source>
        <dbReference type="Pfam" id="PF14870"/>
    </source>
</evidence>
<feature type="domain" description="Sortilin N-terminal" evidence="6">
    <location>
        <begin position="415"/>
        <end position="554"/>
    </location>
</feature>
<keyword evidence="4" id="KW-1133">Transmembrane helix</keyword>
<dbReference type="PANTHER" id="PTHR47199">
    <property type="entry name" value="PHOTOSYSTEM II STABILITY/ASSEMBLY FACTOR HCF136, CHLOROPLASTIC"/>
    <property type="match status" value="1"/>
</dbReference>
<keyword evidence="3" id="KW-0604">Photosystem II</keyword>
<keyword evidence="2" id="KW-0677">Repeat</keyword>
<dbReference type="Pfam" id="PF14870">
    <property type="entry name" value="PSII_BNR"/>
    <property type="match status" value="1"/>
</dbReference>
<dbReference type="RefSeq" id="WP_186943750.1">
    <property type="nucleotide sequence ID" value="NZ_JACOGA010000023.1"/>
</dbReference>
<proteinExistence type="predicted"/>
<feature type="domain" description="Photosynthesis system II assembly factor Ycf48/Hcf136-like" evidence="5">
    <location>
        <begin position="209"/>
        <end position="298"/>
    </location>
</feature>
<evidence type="ECO:0000259" key="6">
    <source>
        <dbReference type="Pfam" id="PF15902"/>
    </source>
</evidence>
<keyword evidence="4" id="KW-0812">Transmembrane</keyword>
<protein>
    <recommendedName>
        <fullName evidence="9">Photosynthesis system II assembly factor Ycf48/Hcf136-like domain-containing protein</fullName>
    </recommendedName>
</protein>
<dbReference type="InterPro" id="IPR028203">
    <property type="entry name" value="PSII_CF48-like_dom"/>
</dbReference>
<name>A0ABR6YGU9_9BURK</name>
<evidence type="ECO:0000256" key="1">
    <source>
        <dbReference type="ARBA" id="ARBA00022531"/>
    </source>
</evidence>
<dbReference type="SUPFAM" id="SSF110296">
    <property type="entry name" value="Oligoxyloglucan reducing end-specific cellobiohydrolase"/>
    <property type="match status" value="2"/>
</dbReference>